<organism evidence="3 4">
    <name type="scientific">Kribbella sancticallisti</name>
    <dbReference type="NCBI Taxonomy" id="460087"/>
    <lineage>
        <taxon>Bacteria</taxon>
        <taxon>Bacillati</taxon>
        <taxon>Actinomycetota</taxon>
        <taxon>Actinomycetes</taxon>
        <taxon>Propionibacteriales</taxon>
        <taxon>Kribbellaceae</taxon>
        <taxon>Kribbella</taxon>
    </lineage>
</organism>
<evidence type="ECO:0000259" key="2">
    <source>
        <dbReference type="SMART" id="SM00829"/>
    </source>
</evidence>
<accession>A0ABN2EC53</accession>
<name>A0ABN2EC53_9ACTN</name>
<dbReference type="InterPro" id="IPR011032">
    <property type="entry name" value="GroES-like_sf"/>
</dbReference>
<dbReference type="Gene3D" id="3.40.50.720">
    <property type="entry name" value="NAD(P)-binding Rossmann-like Domain"/>
    <property type="match status" value="1"/>
</dbReference>
<protein>
    <submittedName>
        <fullName evidence="3">NADP-dependent oxidoreductase</fullName>
    </submittedName>
</protein>
<dbReference type="EMBL" id="BAAAOS010000053">
    <property type="protein sequence ID" value="GAA1603111.1"/>
    <property type="molecule type" value="Genomic_DNA"/>
</dbReference>
<gene>
    <name evidence="3" type="ORF">GCM10009789_66410</name>
</gene>
<dbReference type="InterPro" id="IPR036291">
    <property type="entry name" value="NAD(P)-bd_dom_sf"/>
</dbReference>
<evidence type="ECO:0000313" key="3">
    <source>
        <dbReference type="EMBL" id="GAA1603111.1"/>
    </source>
</evidence>
<evidence type="ECO:0000256" key="1">
    <source>
        <dbReference type="ARBA" id="ARBA00022857"/>
    </source>
</evidence>
<comment type="caution">
    <text evidence="3">The sequence shown here is derived from an EMBL/GenBank/DDBJ whole genome shotgun (WGS) entry which is preliminary data.</text>
</comment>
<keyword evidence="4" id="KW-1185">Reference proteome</keyword>
<dbReference type="RefSeq" id="WP_344220698.1">
    <property type="nucleotide sequence ID" value="NZ_BAAAOS010000053.1"/>
</dbReference>
<dbReference type="SMART" id="SM00829">
    <property type="entry name" value="PKS_ER"/>
    <property type="match status" value="1"/>
</dbReference>
<dbReference type="InterPro" id="IPR013154">
    <property type="entry name" value="ADH-like_N"/>
</dbReference>
<dbReference type="Pfam" id="PF08240">
    <property type="entry name" value="ADH_N"/>
    <property type="match status" value="1"/>
</dbReference>
<keyword evidence="1" id="KW-0521">NADP</keyword>
<dbReference type="CDD" id="cd05289">
    <property type="entry name" value="MDR_like_2"/>
    <property type="match status" value="1"/>
</dbReference>
<dbReference type="Pfam" id="PF13602">
    <property type="entry name" value="ADH_zinc_N_2"/>
    <property type="match status" value="1"/>
</dbReference>
<evidence type="ECO:0000313" key="4">
    <source>
        <dbReference type="Proteomes" id="UP001500393"/>
    </source>
</evidence>
<feature type="domain" description="Enoyl reductase (ER)" evidence="2">
    <location>
        <begin position="10"/>
        <end position="298"/>
    </location>
</feature>
<dbReference type="Gene3D" id="3.90.180.10">
    <property type="entry name" value="Medium-chain alcohol dehydrogenases, catalytic domain"/>
    <property type="match status" value="1"/>
</dbReference>
<dbReference type="SUPFAM" id="SSF50129">
    <property type="entry name" value="GroES-like"/>
    <property type="match status" value="1"/>
</dbReference>
<dbReference type="SUPFAM" id="SSF51735">
    <property type="entry name" value="NAD(P)-binding Rossmann-fold domains"/>
    <property type="match status" value="1"/>
</dbReference>
<sequence>MKAVRFEQHGGIDVLQVVDAARPEPGPGEVLVAVRAAAINLLDSTIREGYVQSVYPVAAYPSGQGLDFAGVVEGVGPKVVELAAGDEVLGFLLPPGHAQAEYIVAPVNQMVRKPAGVGWTVAGGLYTAGTAAYASVRAVGPQPGETVVIAGAAGGVGSIAVQLARRAGAKVVGIASARNHVWLESHGVTPVAYGKDMRLKTPTAFIDTVGDGYVKLAIELGVAPERINTVIDFAAAAQYGTHADGNQAAGTTQALAELAALVDKGEVEVPIAATYSFDEVRQAYEVLEQRHTRGKIVLEP</sequence>
<proteinExistence type="predicted"/>
<dbReference type="InterPro" id="IPR051603">
    <property type="entry name" value="Zinc-ADH_QOR/CCCR"/>
</dbReference>
<dbReference type="Proteomes" id="UP001500393">
    <property type="component" value="Unassembled WGS sequence"/>
</dbReference>
<dbReference type="PANTHER" id="PTHR44154">
    <property type="entry name" value="QUINONE OXIDOREDUCTASE"/>
    <property type="match status" value="1"/>
</dbReference>
<reference evidence="3 4" key="1">
    <citation type="journal article" date="2019" name="Int. J. Syst. Evol. Microbiol.">
        <title>The Global Catalogue of Microorganisms (GCM) 10K type strain sequencing project: providing services to taxonomists for standard genome sequencing and annotation.</title>
        <authorList>
            <consortium name="The Broad Institute Genomics Platform"/>
            <consortium name="The Broad Institute Genome Sequencing Center for Infectious Disease"/>
            <person name="Wu L."/>
            <person name="Ma J."/>
        </authorList>
    </citation>
    <scope>NUCLEOTIDE SEQUENCE [LARGE SCALE GENOMIC DNA]</scope>
    <source>
        <strain evidence="3 4">JCM 14969</strain>
    </source>
</reference>
<dbReference type="PANTHER" id="PTHR44154:SF1">
    <property type="entry name" value="QUINONE OXIDOREDUCTASE"/>
    <property type="match status" value="1"/>
</dbReference>
<dbReference type="InterPro" id="IPR020843">
    <property type="entry name" value="ER"/>
</dbReference>